<sequence length="58" mass="6978">MKRLYHFIKKGSRSSQWIIIHNEMAIKKEHRKNWGNDAPKKSYSKYNLKISLCKAKIM</sequence>
<reference evidence="1 2" key="1">
    <citation type="journal article" date="2024" name="Int. J. Syst. Evol. Microbiol.">
        <title>Lacrimispora brassicae sp. nov. isolated from fermented cabbage, and proposal of Clostridium indicum Gundawar et al. 2019 and Clostridium methoxybenzovorans Mechichi et al. 1999 as heterotypic synonyms of Lacrimispora amygdalina (Parshina et al. 2003) Haas and Blanchard 2020 and Lacrimispora indolis (McClung and McCoy 1957) Haas and Blanchard 2020, respectively.</title>
        <authorList>
            <person name="Kobayashi H."/>
            <person name="Tanizawa Y."/>
            <person name="Sakamoto M."/>
            <person name="Ohkuma M."/>
            <person name="Tohno M."/>
        </authorList>
    </citation>
    <scope>NUCLEOTIDE SEQUENCE [LARGE SCALE GENOMIC DNA]</scope>
    <source>
        <strain evidence="1 2">DSM 12857</strain>
    </source>
</reference>
<dbReference type="EMBL" id="BRPJ01000096">
    <property type="protein sequence ID" value="GLB32452.1"/>
    <property type="molecule type" value="Genomic_DNA"/>
</dbReference>
<evidence type="ECO:0000313" key="1">
    <source>
        <dbReference type="EMBL" id="GLB32452.1"/>
    </source>
</evidence>
<proteinExistence type="predicted"/>
<comment type="caution">
    <text evidence="1">The sequence shown here is derived from an EMBL/GenBank/DDBJ whole genome shotgun (WGS) entry which is preliminary data.</text>
</comment>
<dbReference type="Proteomes" id="UP001419084">
    <property type="component" value="Unassembled WGS sequence"/>
</dbReference>
<evidence type="ECO:0000313" key="2">
    <source>
        <dbReference type="Proteomes" id="UP001419084"/>
    </source>
</evidence>
<accession>A0ABQ5MC94</accession>
<keyword evidence="2" id="KW-1185">Reference proteome</keyword>
<gene>
    <name evidence="1" type="ORF">LAD12857_43750</name>
</gene>
<organism evidence="1 2">
    <name type="scientific">Lacrimispora amygdalina</name>
    <dbReference type="NCBI Taxonomy" id="253257"/>
    <lineage>
        <taxon>Bacteria</taxon>
        <taxon>Bacillati</taxon>
        <taxon>Bacillota</taxon>
        <taxon>Clostridia</taxon>
        <taxon>Lachnospirales</taxon>
        <taxon>Lachnospiraceae</taxon>
        <taxon>Lacrimispora</taxon>
    </lineage>
</organism>
<name>A0ABQ5MC94_9FIRM</name>
<protein>
    <submittedName>
        <fullName evidence="1">Uncharacterized protein</fullName>
    </submittedName>
</protein>